<evidence type="ECO:0000313" key="2">
    <source>
        <dbReference type="Proteomes" id="UP001150581"/>
    </source>
</evidence>
<sequence>MSDTWDILDDLDATLCVLQPVHPKRSDLSRRIAISHMATALFEVSPERYYPKLVVYGPAGFVGPLNLKAKELKNTWITPSGGSGSDG</sequence>
<feature type="non-terminal residue" evidence="1">
    <location>
        <position position="87"/>
    </location>
</feature>
<keyword evidence="2" id="KW-1185">Reference proteome</keyword>
<proteinExistence type="predicted"/>
<comment type="caution">
    <text evidence="1">The sequence shown here is derived from an EMBL/GenBank/DDBJ whole genome shotgun (WGS) entry which is preliminary data.</text>
</comment>
<gene>
    <name evidence="1" type="ORF">LPJ66_009097</name>
</gene>
<reference evidence="1" key="1">
    <citation type="submission" date="2022-07" db="EMBL/GenBank/DDBJ databases">
        <title>Phylogenomic reconstructions and comparative analyses of Kickxellomycotina fungi.</title>
        <authorList>
            <person name="Reynolds N.K."/>
            <person name="Stajich J.E."/>
            <person name="Barry K."/>
            <person name="Grigoriev I.V."/>
            <person name="Crous P."/>
            <person name="Smith M.E."/>
        </authorList>
    </citation>
    <scope>NUCLEOTIDE SEQUENCE</scope>
    <source>
        <strain evidence="1">Benny 63K</strain>
    </source>
</reference>
<dbReference type="EMBL" id="JANBPG010001986">
    <property type="protein sequence ID" value="KAJ1887469.1"/>
    <property type="molecule type" value="Genomic_DNA"/>
</dbReference>
<organism evidence="1 2">
    <name type="scientific">Kickxella alabastrina</name>
    <dbReference type="NCBI Taxonomy" id="61397"/>
    <lineage>
        <taxon>Eukaryota</taxon>
        <taxon>Fungi</taxon>
        <taxon>Fungi incertae sedis</taxon>
        <taxon>Zoopagomycota</taxon>
        <taxon>Kickxellomycotina</taxon>
        <taxon>Kickxellomycetes</taxon>
        <taxon>Kickxellales</taxon>
        <taxon>Kickxellaceae</taxon>
        <taxon>Kickxella</taxon>
    </lineage>
</organism>
<protein>
    <submittedName>
        <fullName evidence="1">Uncharacterized protein</fullName>
    </submittedName>
</protein>
<name>A0ACC1I4S2_9FUNG</name>
<dbReference type="Proteomes" id="UP001150581">
    <property type="component" value="Unassembled WGS sequence"/>
</dbReference>
<evidence type="ECO:0000313" key="1">
    <source>
        <dbReference type="EMBL" id="KAJ1887469.1"/>
    </source>
</evidence>
<accession>A0ACC1I4S2</accession>